<evidence type="ECO:0000313" key="1">
    <source>
        <dbReference type="EnsemblMetazoa" id="PPA41548.1"/>
    </source>
</evidence>
<dbReference type="Proteomes" id="UP000005239">
    <property type="component" value="Unassembled WGS sequence"/>
</dbReference>
<protein>
    <submittedName>
        <fullName evidence="1">Uncharacterized protein</fullName>
    </submittedName>
</protein>
<proteinExistence type="predicted"/>
<dbReference type="PANTHER" id="PTHR34601">
    <property type="entry name" value="NEMATODE SPECIFIC PEPTIDE FAMILY, GROUP B"/>
    <property type="match status" value="1"/>
</dbReference>
<dbReference type="Pfam" id="PF07312">
    <property type="entry name" value="DUF1459"/>
    <property type="match status" value="1"/>
</dbReference>
<organism evidence="1 2">
    <name type="scientific">Pristionchus pacificus</name>
    <name type="common">Parasitic nematode worm</name>
    <dbReference type="NCBI Taxonomy" id="54126"/>
    <lineage>
        <taxon>Eukaryota</taxon>
        <taxon>Metazoa</taxon>
        <taxon>Ecdysozoa</taxon>
        <taxon>Nematoda</taxon>
        <taxon>Chromadorea</taxon>
        <taxon>Rhabditida</taxon>
        <taxon>Rhabditina</taxon>
        <taxon>Diplogasteromorpha</taxon>
        <taxon>Diplogasteroidea</taxon>
        <taxon>Neodiplogasteridae</taxon>
        <taxon>Pristionchus</taxon>
    </lineage>
</organism>
<keyword evidence="2" id="KW-1185">Reference proteome</keyword>
<accession>A0A8R1UXW7</accession>
<dbReference type="PANTHER" id="PTHR34601:SF2">
    <property type="entry name" value="NEMATODE SPECIFIC PEPTIDE FAMILY, GROUP B-RELATED"/>
    <property type="match status" value="1"/>
</dbReference>
<sequence length="87" mass="8866">MNAKIILFVAVVALLAVQQSEAQVVVPAAYTALASPYYGAYYGWPRLGYSAWGYPGYAAWWGANKGKGGAAAAAPAAAAPSGLTGNQ</sequence>
<dbReference type="AlphaFoldDB" id="A0A2A6CJP4"/>
<dbReference type="InterPro" id="IPR009924">
    <property type="entry name" value="DUF1459"/>
</dbReference>
<name>A0A2A6CJP4_PRIPA</name>
<accession>A0A2A6CJP4</accession>
<dbReference type="EnsemblMetazoa" id="PPA41548.1">
    <property type="protein sequence ID" value="PPA41548.1"/>
    <property type="gene ID" value="WBGene00279917"/>
</dbReference>
<reference evidence="1" key="2">
    <citation type="submission" date="2022-06" db="UniProtKB">
        <authorList>
            <consortium name="EnsemblMetazoa"/>
        </authorList>
    </citation>
    <scope>IDENTIFICATION</scope>
    <source>
        <strain evidence="1">PS312</strain>
    </source>
</reference>
<evidence type="ECO:0000313" key="2">
    <source>
        <dbReference type="Proteomes" id="UP000005239"/>
    </source>
</evidence>
<gene>
    <name evidence="1" type="primary">WBGene00279917</name>
</gene>
<reference evidence="2" key="1">
    <citation type="journal article" date="2008" name="Nat. Genet.">
        <title>The Pristionchus pacificus genome provides a unique perspective on nematode lifestyle and parasitism.</title>
        <authorList>
            <person name="Dieterich C."/>
            <person name="Clifton S.W."/>
            <person name="Schuster L.N."/>
            <person name="Chinwalla A."/>
            <person name="Delehaunty K."/>
            <person name="Dinkelacker I."/>
            <person name="Fulton L."/>
            <person name="Fulton R."/>
            <person name="Godfrey J."/>
            <person name="Minx P."/>
            <person name="Mitreva M."/>
            <person name="Roeseler W."/>
            <person name="Tian H."/>
            <person name="Witte H."/>
            <person name="Yang S.P."/>
            <person name="Wilson R.K."/>
            <person name="Sommer R.J."/>
        </authorList>
    </citation>
    <scope>NUCLEOTIDE SEQUENCE [LARGE SCALE GENOMIC DNA]</scope>
    <source>
        <strain evidence="2">PS312</strain>
    </source>
</reference>